<feature type="transmembrane region" description="Helical" evidence="6">
    <location>
        <begin position="79"/>
        <end position="98"/>
    </location>
</feature>
<evidence type="ECO:0008006" key="11">
    <source>
        <dbReference type="Google" id="ProtNLM"/>
    </source>
</evidence>
<sequence>MECHPEVKQGLEWTICQGTQRFQSSRPRWWYFVISNCKPASWRGLSVFAEYKIEMKNGDSTFLKHFSADEYYVLPVDTGFLLLELILYILSIFLARALKARHFLHSTFKLCRVAILFEIISLSVLVWSYCGYGWHGIWILHSKNTGYYVRGVQQSLFLLFLLLVAKGYTITA</sequence>
<proteinExistence type="predicted"/>
<organism evidence="9 10">
    <name type="scientific">Mesorhabditis belari</name>
    <dbReference type="NCBI Taxonomy" id="2138241"/>
    <lineage>
        <taxon>Eukaryota</taxon>
        <taxon>Metazoa</taxon>
        <taxon>Ecdysozoa</taxon>
        <taxon>Nematoda</taxon>
        <taxon>Chromadorea</taxon>
        <taxon>Rhabditida</taxon>
        <taxon>Rhabditina</taxon>
        <taxon>Rhabditomorpha</taxon>
        <taxon>Rhabditoidea</taxon>
        <taxon>Rhabditidae</taxon>
        <taxon>Mesorhabditinae</taxon>
        <taxon>Mesorhabditis</taxon>
    </lineage>
</organism>
<dbReference type="PANTHER" id="PTHR23252:SF24">
    <property type="entry name" value="TRANSMEMBRANE PROTEIN 145"/>
    <property type="match status" value="1"/>
</dbReference>
<keyword evidence="5" id="KW-0325">Glycoprotein</keyword>
<evidence type="ECO:0000256" key="3">
    <source>
        <dbReference type="ARBA" id="ARBA00022989"/>
    </source>
</evidence>
<keyword evidence="4 6" id="KW-0472">Membrane</keyword>
<dbReference type="GO" id="GO:0007186">
    <property type="term" value="P:G protein-coupled receptor signaling pathway"/>
    <property type="evidence" value="ECO:0007669"/>
    <property type="project" value="InterPro"/>
</dbReference>
<feature type="transmembrane region" description="Helical" evidence="6">
    <location>
        <begin position="147"/>
        <end position="165"/>
    </location>
</feature>
<evidence type="ECO:0000313" key="9">
    <source>
        <dbReference type="Proteomes" id="UP000887575"/>
    </source>
</evidence>
<dbReference type="Pfam" id="PF21892">
    <property type="entry name" value="TMEM145_N"/>
    <property type="match status" value="1"/>
</dbReference>
<dbReference type="Proteomes" id="UP000887575">
    <property type="component" value="Unassembled WGS sequence"/>
</dbReference>
<evidence type="ECO:0000259" key="7">
    <source>
        <dbReference type="Pfam" id="PF10192"/>
    </source>
</evidence>
<keyword evidence="3 6" id="KW-1133">Transmembrane helix</keyword>
<dbReference type="InterPro" id="IPR047831">
    <property type="entry name" value="GPR180/TMEM145"/>
</dbReference>
<evidence type="ECO:0000259" key="8">
    <source>
        <dbReference type="Pfam" id="PF21892"/>
    </source>
</evidence>
<feature type="transmembrane region" description="Helical" evidence="6">
    <location>
        <begin position="110"/>
        <end position="135"/>
    </location>
</feature>
<dbReference type="Pfam" id="PF10192">
    <property type="entry name" value="GPR180-TMEM145_TM"/>
    <property type="match status" value="1"/>
</dbReference>
<evidence type="ECO:0000256" key="6">
    <source>
        <dbReference type="SAM" id="Phobius"/>
    </source>
</evidence>
<dbReference type="InterPro" id="IPR019336">
    <property type="entry name" value="GPR180/TMEM145_TM"/>
</dbReference>
<evidence type="ECO:0000256" key="1">
    <source>
        <dbReference type="ARBA" id="ARBA00004141"/>
    </source>
</evidence>
<name>A0AAF3FSP4_9BILA</name>
<dbReference type="PANTHER" id="PTHR23252">
    <property type="entry name" value="INTIMAL THICKNESS RECEPTOR-RELATED"/>
    <property type="match status" value="1"/>
</dbReference>
<accession>A0AAF3FSP4</accession>
<dbReference type="WBParaSite" id="MBELARI_LOCUS981">
    <property type="protein sequence ID" value="MBELARI_LOCUS981"/>
    <property type="gene ID" value="MBELARI_LOCUS981"/>
</dbReference>
<evidence type="ECO:0000256" key="5">
    <source>
        <dbReference type="ARBA" id="ARBA00023180"/>
    </source>
</evidence>
<dbReference type="GO" id="GO:0019236">
    <property type="term" value="P:response to pheromone"/>
    <property type="evidence" value="ECO:0007669"/>
    <property type="project" value="InterPro"/>
</dbReference>
<evidence type="ECO:0000313" key="10">
    <source>
        <dbReference type="WBParaSite" id="MBELARI_LOCUS981"/>
    </source>
</evidence>
<dbReference type="AlphaFoldDB" id="A0AAF3FSP4"/>
<dbReference type="InterPro" id="IPR053880">
    <property type="entry name" value="GPR180-like_N"/>
</dbReference>
<evidence type="ECO:0000256" key="4">
    <source>
        <dbReference type="ARBA" id="ARBA00023136"/>
    </source>
</evidence>
<reference evidence="10" key="1">
    <citation type="submission" date="2024-02" db="UniProtKB">
        <authorList>
            <consortium name="WormBaseParasite"/>
        </authorList>
    </citation>
    <scope>IDENTIFICATION</scope>
</reference>
<dbReference type="GO" id="GO:0016020">
    <property type="term" value="C:membrane"/>
    <property type="evidence" value="ECO:0007669"/>
    <property type="project" value="UniProtKB-SubCell"/>
</dbReference>
<comment type="subcellular location">
    <subcellularLocation>
        <location evidence="1">Membrane</location>
        <topology evidence="1">Multi-pass membrane protein</topology>
    </subcellularLocation>
</comment>
<keyword evidence="2 6" id="KW-0812">Transmembrane</keyword>
<feature type="domain" description="GPR180/TMEM145 transmembrane" evidence="7">
    <location>
        <begin position="80"/>
        <end position="171"/>
    </location>
</feature>
<feature type="domain" description="GPR180-like N-terminal" evidence="8">
    <location>
        <begin position="2"/>
        <end position="41"/>
    </location>
</feature>
<evidence type="ECO:0000256" key="2">
    <source>
        <dbReference type="ARBA" id="ARBA00022692"/>
    </source>
</evidence>
<protein>
    <recommendedName>
        <fullName evidence="11">Intimal thickness related receptor IRP domain-containing protein</fullName>
    </recommendedName>
</protein>
<keyword evidence="9" id="KW-1185">Reference proteome</keyword>